<organism evidence="1 2">
    <name type="scientific">Clitoria ternatea</name>
    <name type="common">Butterfly pea</name>
    <dbReference type="NCBI Taxonomy" id="43366"/>
    <lineage>
        <taxon>Eukaryota</taxon>
        <taxon>Viridiplantae</taxon>
        <taxon>Streptophyta</taxon>
        <taxon>Embryophyta</taxon>
        <taxon>Tracheophyta</taxon>
        <taxon>Spermatophyta</taxon>
        <taxon>Magnoliopsida</taxon>
        <taxon>eudicotyledons</taxon>
        <taxon>Gunneridae</taxon>
        <taxon>Pentapetalae</taxon>
        <taxon>rosids</taxon>
        <taxon>fabids</taxon>
        <taxon>Fabales</taxon>
        <taxon>Fabaceae</taxon>
        <taxon>Papilionoideae</taxon>
        <taxon>50 kb inversion clade</taxon>
        <taxon>NPAAA clade</taxon>
        <taxon>indigoferoid/millettioid clade</taxon>
        <taxon>Phaseoleae</taxon>
        <taxon>Clitoria</taxon>
    </lineage>
</organism>
<comment type="caution">
    <text evidence="1">The sequence shown here is derived from an EMBL/GenBank/DDBJ whole genome shotgun (WGS) entry which is preliminary data.</text>
</comment>
<keyword evidence="2" id="KW-1185">Reference proteome</keyword>
<sequence length="170" mass="19439">MASILRHAFLALIPIRLMEDVMRTDIPSHEVYRSIMSSFCLPTNFDYLKKLGIIVDNDDSRFRLDILCDEDQLCDPCDSQAVYMYSYSLTFDHALCHAYHRNVGYLLVISGLSPYRKVIRGKLCKNFGDSLVLFDLSEVYDLKPLSIDHDDSYCDAYSSCIIVEDRGQGA</sequence>
<evidence type="ECO:0000313" key="1">
    <source>
        <dbReference type="EMBL" id="KAK7303716.1"/>
    </source>
</evidence>
<dbReference type="AlphaFoldDB" id="A0AAN9JSV2"/>
<dbReference type="EMBL" id="JAYKXN010000003">
    <property type="protein sequence ID" value="KAK7303716.1"/>
    <property type="molecule type" value="Genomic_DNA"/>
</dbReference>
<accession>A0AAN9JSV2</accession>
<reference evidence="1 2" key="1">
    <citation type="submission" date="2024-01" db="EMBL/GenBank/DDBJ databases">
        <title>The genomes of 5 underutilized Papilionoideae crops provide insights into root nodulation and disease resistance.</title>
        <authorList>
            <person name="Yuan L."/>
        </authorList>
    </citation>
    <scope>NUCLEOTIDE SEQUENCE [LARGE SCALE GENOMIC DNA]</scope>
    <source>
        <strain evidence="1">LY-2023</strain>
        <tissue evidence="1">Leaf</tissue>
    </source>
</reference>
<dbReference type="Proteomes" id="UP001359559">
    <property type="component" value="Unassembled WGS sequence"/>
</dbReference>
<proteinExistence type="predicted"/>
<name>A0AAN9JSV2_CLITE</name>
<evidence type="ECO:0000313" key="2">
    <source>
        <dbReference type="Proteomes" id="UP001359559"/>
    </source>
</evidence>
<protein>
    <submittedName>
        <fullName evidence="1">Uncharacterized protein</fullName>
    </submittedName>
</protein>
<gene>
    <name evidence="1" type="ORF">RJT34_14629</name>
</gene>